<dbReference type="eggNOG" id="ENOG502ZUFZ">
    <property type="taxonomic scope" value="Bacteria"/>
</dbReference>
<dbReference type="KEGG" id="jde:Jden_2498"/>
<dbReference type="AlphaFoldDB" id="C7R382"/>
<dbReference type="OrthoDB" id="6402258at2"/>
<dbReference type="EMBL" id="CP001706">
    <property type="protein sequence ID" value="ACV10130.1"/>
    <property type="molecule type" value="Genomic_DNA"/>
</dbReference>
<evidence type="ECO:0000256" key="1">
    <source>
        <dbReference type="SAM" id="Phobius"/>
    </source>
</evidence>
<dbReference type="STRING" id="471856.Jden_2498"/>
<feature type="transmembrane region" description="Helical" evidence="1">
    <location>
        <begin position="12"/>
        <end position="33"/>
    </location>
</feature>
<evidence type="ECO:0000313" key="2">
    <source>
        <dbReference type="EMBL" id="ACV10130.1"/>
    </source>
</evidence>
<evidence type="ECO:0000313" key="3">
    <source>
        <dbReference type="Proteomes" id="UP000000628"/>
    </source>
</evidence>
<dbReference type="Proteomes" id="UP000000628">
    <property type="component" value="Chromosome"/>
</dbReference>
<gene>
    <name evidence="2" type="ordered locus">Jden_2498</name>
</gene>
<keyword evidence="1" id="KW-0472">Membrane</keyword>
<organism evidence="2 3">
    <name type="scientific">Jonesia denitrificans (strain ATCC 14870 / DSM 20603 / BCRC 15368 / CIP 55.134 / JCM 11481 / NBRC 15587 / NCTC 10816 / Prevot 55134)</name>
    <name type="common">Listeria denitrificans</name>
    <dbReference type="NCBI Taxonomy" id="471856"/>
    <lineage>
        <taxon>Bacteria</taxon>
        <taxon>Bacillati</taxon>
        <taxon>Actinomycetota</taxon>
        <taxon>Actinomycetes</taxon>
        <taxon>Micrococcales</taxon>
        <taxon>Jonesiaceae</taxon>
        <taxon>Jonesia</taxon>
    </lineage>
</organism>
<proteinExistence type="predicted"/>
<dbReference type="RefSeq" id="WP_015772741.1">
    <property type="nucleotide sequence ID" value="NC_013174.1"/>
</dbReference>
<dbReference type="HOGENOM" id="CLU_1530539_0_0_11"/>
<sequence length="175" mass="19139">MRDNTLILDRRGFLIALGVAAVIALAAVGVFLIRHFFPSTLTLEEVTTQTVESVELFEYTYSANPQGASRTVITSAEVIPELTRAFDQMPATPFDGEERELAGKPATAYRFHVAGGQYVEVTQVFLGEQNVVVFWPNGEVYGSSWGRPFDGFYDELGTTDTVPGAQVPLATTRTP</sequence>
<keyword evidence="1" id="KW-0812">Transmembrane</keyword>
<keyword evidence="3" id="KW-1185">Reference proteome</keyword>
<accession>C7R382</accession>
<name>C7R382_JONDD</name>
<keyword evidence="1" id="KW-1133">Transmembrane helix</keyword>
<protein>
    <submittedName>
        <fullName evidence="2">Uncharacterized protein</fullName>
    </submittedName>
</protein>
<reference evidence="2 3" key="1">
    <citation type="journal article" date="2009" name="Stand. Genomic Sci.">
        <title>Complete genome sequence of Jonesia denitrificans type strain (Prevot 55134).</title>
        <authorList>
            <person name="Pukall R."/>
            <person name="Gehrich-Schroter G."/>
            <person name="Lapidus A."/>
            <person name="Nolan M."/>
            <person name="Glavina Del Rio T."/>
            <person name="Lucas S."/>
            <person name="Chen F."/>
            <person name="Tice H."/>
            <person name="Pitluck S."/>
            <person name="Cheng J.F."/>
            <person name="Copeland A."/>
            <person name="Saunders E."/>
            <person name="Brettin T."/>
            <person name="Detter J.C."/>
            <person name="Bruce D."/>
            <person name="Goodwin L."/>
            <person name="Pati A."/>
            <person name="Ivanova N."/>
            <person name="Mavromatis K."/>
            <person name="Ovchinnikova G."/>
            <person name="Chen A."/>
            <person name="Palaniappan K."/>
            <person name="Land M."/>
            <person name="Hauser L."/>
            <person name="Chang Y.J."/>
            <person name="Jeffries C.D."/>
            <person name="Chain P."/>
            <person name="Goker M."/>
            <person name="Bristow J."/>
            <person name="Eisen J.A."/>
            <person name="Markowitz V."/>
            <person name="Hugenholtz P."/>
            <person name="Kyrpides N.C."/>
            <person name="Klenk H.P."/>
            <person name="Han C."/>
        </authorList>
    </citation>
    <scope>NUCLEOTIDE SEQUENCE [LARGE SCALE GENOMIC DNA]</scope>
    <source>
        <strain evidence="3">ATCC 14870 / DSM 20603 / BCRC 15368 / CIP 55.134 / JCM 11481 / NBRC 15587 / NCTC 10816 / Prevot 55134</strain>
    </source>
</reference>